<reference evidence="2 3" key="1">
    <citation type="submission" date="2024-04" db="EMBL/GenBank/DDBJ databases">
        <title>Phyllosticta paracitricarpa is synonymous to the EU quarantine fungus P. citricarpa based on phylogenomic analyses.</title>
        <authorList>
            <consortium name="Lawrence Berkeley National Laboratory"/>
            <person name="Van Ingen-Buijs V.A."/>
            <person name="Van Westerhoven A.C."/>
            <person name="Haridas S."/>
            <person name="Skiadas P."/>
            <person name="Martin F."/>
            <person name="Groenewald J.Z."/>
            <person name="Crous P.W."/>
            <person name="Seidl M.F."/>
        </authorList>
    </citation>
    <scope>NUCLEOTIDE SEQUENCE [LARGE SCALE GENOMIC DNA]</scope>
    <source>
        <strain evidence="2 3">CBS 123371</strain>
    </source>
</reference>
<evidence type="ECO:0000256" key="1">
    <source>
        <dbReference type="SAM" id="Phobius"/>
    </source>
</evidence>
<protein>
    <submittedName>
        <fullName evidence="2">Uncharacterized protein</fullName>
    </submittedName>
</protein>
<proteinExistence type="predicted"/>
<feature type="transmembrane region" description="Helical" evidence="1">
    <location>
        <begin position="78"/>
        <end position="102"/>
    </location>
</feature>
<name>A0ABR1KCA7_9PEZI</name>
<dbReference type="Proteomes" id="UP001363622">
    <property type="component" value="Unassembled WGS sequence"/>
</dbReference>
<keyword evidence="1" id="KW-1133">Transmembrane helix</keyword>
<organism evidence="2 3">
    <name type="scientific">Phyllosticta citriasiana</name>
    <dbReference type="NCBI Taxonomy" id="595635"/>
    <lineage>
        <taxon>Eukaryota</taxon>
        <taxon>Fungi</taxon>
        <taxon>Dikarya</taxon>
        <taxon>Ascomycota</taxon>
        <taxon>Pezizomycotina</taxon>
        <taxon>Dothideomycetes</taxon>
        <taxon>Dothideomycetes incertae sedis</taxon>
        <taxon>Botryosphaeriales</taxon>
        <taxon>Phyllostictaceae</taxon>
        <taxon>Phyllosticta</taxon>
    </lineage>
</organism>
<keyword evidence="1" id="KW-0812">Transmembrane</keyword>
<keyword evidence="3" id="KW-1185">Reference proteome</keyword>
<feature type="transmembrane region" description="Helical" evidence="1">
    <location>
        <begin position="49"/>
        <end position="66"/>
    </location>
</feature>
<comment type="caution">
    <text evidence="2">The sequence shown here is derived from an EMBL/GenBank/DDBJ whole genome shotgun (WGS) entry which is preliminary data.</text>
</comment>
<sequence length="208" mass="22119">MASTRLRKAFRYPTDSDADSDDPVEGIDEEEQAQLIARLRAQDAARTTFYRRAFLSLPALSALLYLRPLFAPSSFSECLTALLALTSLAASGWVLCCVPLAAAAPSAFELSGGPRGAGVGDKSPLAHWVQALGLLPDGDGPLERYIGLLNVFVAGVVALNCWAAGDRVGEWEGWVPGIVLGLVFLVRSQLAPVDVAGLEKLRYGYKGA</sequence>
<gene>
    <name evidence="2" type="ORF">IWZ03DRAFT_51448</name>
</gene>
<accession>A0ABR1KCA7</accession>
<evidence type="ECO:0000313" key="2">
    <source>
        <dbReference type="EMBL" id="KAK7512096.1"/>
    </source>
</evidence>
<evidence type="ECO:0000313" key="3">
    <source>
        <dbReference type="Proteomes" id="UP001363622"/>
    </source>
</evidence>
<keyword evidence="1" id="KW-0472">Membrane</keyword>
<dbReference type="EMBL" id="JBBPHU010000011">
    <property type="protein sequence ID" value="KAK7512096.1"/>
    <property type="molecule type" value="Genomic_DNA"/>
</dbReference>